<dbReference type="GO" id="GO:0003676">
    <property type="term" value="F:nucleic acid binding"/>
    <property type="evidence" value="ECO:0007669"/>
    <property type="project" value="InterPro"/>
</dbReference>
<keyword evidence="4" id="KW-1185">Reference proteome</keyword>
<evidence type="ECO:0000313" key="2">
    <source>
        <dbReference type="EMBL" id="KIY50023.1"/>
    </source>
</evidence>
<evidence type="ECO:0000313" key="3">
    <source>
        <dbReference type="EMBL" id="KIY50029.1"/>
    </source>
</evidence>
<dbReference type="AlphaFoldDB" id="A0A0D7AGQ4"/>
<proteinExistence type="predicted"/>
<evidence type="ECO:0000259" key="1">
    <source>
        <dbReference type="Pfam" id="PF03184"/>
    </source>
</evidence>
<feature type="non-terminal residue" evidence="2">
    <location>
        <position position="1"/>
    </location>
</feature>
<feature type="non-terminal residue" evidence="2">
    <location>
        <position position="136"/>
    </location>
</feature>
<reference evidence="2 4" key="1">
    <citation type="journal article" date="2015" name="Fungal Genet. Biol.">
        <title>Evolution of novel wood decay mechanisms in Agaricales revealed by the genome sequences of Fistulina hepatica and Cylindrobasidium torrendii.</title>
        <authorList>
            <person name="Floudas D."/>
            <person name="Held B.W."/>
            <person name="Riley R."/>
            <person name="Nagy L.G."/>
            <person name="Koehler G."/>
            <person name="Ransdell A.S."/>
            <person name="Younus H."/>
            <person name="Chow J."/>
            <person name="Chiniquy J."/>
            <person name="Lipzen A."/>
            <person name="Tritt A."/>
            <person name="Sun H."/>
            <person name="Haridas S."/>
            <person name="LaButti K."/>
            <person name="Ohm R.A."/>
            <person name="Kues U."/>
            <person name="Blanchette R.A."/>
            <person name="Grigoriev I.V."/>
            <person name="Minto R.E."/>
            <person name="Hibbett D.S."/>
        </authorList>
    </citation>
    <scope>NUCLEOTIDE SEQUENCE [LARGE SCALE GENOMIC DNA]</scope>
    <source>
        <strain evidence="2 4">ATCC 64428</strain>
    </source>
</reference>
<dbReference type="Pfam" id="PF03184">
    <property type="entry name" value="DDE_1"/>
    <property type="match status" value="1"/>
</dbReference>
<organism evidence="2 4">
    <name type="scientific">Fistulina hepatica ATCC 64428</name>
    <dbReference type="NCBI Taxonomy" id="1128425"/>
    <lineage>
        <taxon>Eukaryota</taxon>
        <taxon>Fungi</taxon>
        <taxon>Dikarya</taxon>
        <taxon>Basidiomycota</taxon>
        <taxon>Agaricomycotina</taxon>
        <taxon>Agaricomycetes</taxon>
        <taxon>Agaricomycetidae</taxon>
        <taxon>Agaricales</taxon>
        <taxon>Fistulinaceae</taxon>
        <taxon>Fistulina</taxon>
    </lineage>
</organism>
<dbReference type="EMBL" id="KN881694">
    <property type="protein sequence ID" value="KIY50029.1"/>
    <property type="molecule type" value="Genomic_DNA"/>
</dbReference>
<feature type="domain" description="DDE-1" evidence="1">
    <location>
        <begin position="4"/>
        <end position="95"/>
    </location>
</feature>
<dbReference type="Proteomes" id="UP000054144">
    <property type="component" value="Unassembled WGS sequence"/>
</dbReference>
<sequence>PIVLETDGHGSHETSLLVELAVANNVILYMLPPHTTHRLQPCDVEAFGPLKREWQYQCDKVYEETHEVLKSRDVVQQYLIARRHVFKPGTIKQAWNKSGIDVMGTHPRTNPSIFTAADFAPSISSSTQLHLPSSFP</sequence>
<protein>
    <recommendedName>
        <fullName evidence="1">DDE-1 domain-containing protein</fullName>
    </recommendedName>
</protein>
<evidence type="ECO:0000313" key="4">
    <source>
        <dbReference type="Proteomes" id="UP000054144"/>
    </source>
</evidence>
<name>A0A0D7AGQ4_9AGAR</name>
<accession>A0A0D7AGQ4</accession>
<gene>
    <name evidence="2" type="ORF">FISHEDRAFT_6720</name>
    <name evidence="3" type="ORF">FISHEDRAFT_8527</name>
</gene>
<dbReference type="OrthoDB" id="3064354at2759"/>
<dbReference type="EMBL" id="KN881694">
    <property type="protein sequence ID" value="KIY50023.1"/>
    <property type="molecule type" value="Genomic_DNA"/>
</dbReference>
<dbReference type="InterPro" id="IPR004875">
    <property type="entry name" value="DDE_SF_endonuclease_dom"/>
</dbReference>